<keyword evidence="11" id="KW-1185">Reference proteome</keyword>
<protein>
    <submittedName>
        <fullName evidence="10">MFS transporter</fullName>
    </submittedName>
</protein>
<feature type="transmembrane region" description="Helical" evidence="8">
    <location>
        <begin position="234"/>
        <end position="256"/>
    </location>
</feature>
<keyword evidence="6 8" id="KW-0472">Membrane</keyword>
<evidence type="ECO:0000256" key="3">
    <source>
        <dbReference type="ARBA" id="ARBA00022475"/>
    </source>
</evidence>
<dbReference type="Pfam" id="PF07690">
    <property type="entry name" value="MFS_1"/>
    <property type="match status" value="1"/>
</dbReference>
<dbReference type="InterPro" id="IPR050171">
    <property type="entry name" value="MFS_Transporters"/>
</dbReference>
<dbReference type="PANTHER" id="PTHR23517">
    <property type="entry name" value="RESISTANCE PROTEIN MDTM, PUTATIVE-RELATED-RELATED"/>
    <property type="match status" value="1"/>
</dbReference>
<feature type="region of interest" description="Disordered" evidence="7">
    <location>
        <begin position="182"/>
        <end position="206"/>
    </location>
</feature>
<dbReference type="InterPro" id="IPR020846">
    <property type="entry name" value="MFS_dom"/>
</dbReference>
<dbReference type="Proteomes" id="UP001612928">
    <property type="component" value="Unassembled WGS sequence"/>
</dbReference>
<dbReference type="Gene3D" id="1.20.1250.20">
    <property type="entry name" value="MFS general substrate transporter like domains"/>
    <property type="match status" value="1"/>
</dbReference>
<gene>
    <name evidence="10" type="ORF">ACIBP5_23925</name>
</gene>
<evidence type="ECO:0000256" key="8">
    <source>
        <dbReference type="SAM" id="Phobius"/>
    </source>
</evidence>
<reference evidence="10 11" key="1">
    <citation type="submission" date="2024-10" db="EMBL/GenBank/DDBJ databases">
        <title>The Natural Products Discovery Center: Release of the First 8490 Sequenced Strains for Exploring Actinobacteria Biosynthetic Diversity.</title>
        <authorList>
            <person name="Kalkreuter E."/>
            <person name="Kautsar S.A."/>
            <person name="Yang D."/>
            <person name="Bader C.D."/>
            <person name="Teijaro C.N."/>
            <person name="Fluegel L."/>
            <person name="Davis C.M."/>
            <person name="Simpson J.R."/>
            <person name="Lauterbach L."/>
            <person name="Steele A.D."/>
            <person name="Gui C."/>
            <person name="Meng S."/>
            <person name="Li G."/>
            <person name="Viehrig K."/>
            <person name="Ye F."/>
            <person name="Su P."/>
            <person name="Kiefer A.F."/>
            <person name="Nichols A."/>
            <person name="Cepeda A.J."/>
            <person name="Yan W."/>
            <person name="Fan B."/>
            <person name="Jiang Y."/>
            <person name="Adhikari A."/>
            <person name="Zheng C.-J."/>
            <person name="Schuster L."/>
            <person name="Cowan T.M."/>
            <person name="Smanski M.J."/>
            <person name="Chevrette M.G."/>
            <person name="De Carvalho L.P.S."/>
            <person name="Shen B."/>
        </authorList>
    </citation>
    <scope>NUCLEOTIDE SEQUENCE [LARGE SCALE GENOMIC DNA]</scope>
    <source>
        <strain evidence="10 11">NPDC049503</strain>
    </source>
</reference>
<dbReference type="RefSeq" id="WP_397023080.1">
    <property type="nucleotide sequence ID" value="NZ_JBITMB010000005.1"/>
</dbReference>
<feature type="transmembrane region" description="Helical" evidence="8">
    <location>
        <begin position="39"/>
        <end position="60"/>
    </location>
</feature>
<feature type="transmembrane region" description="Helical" evidence="8">
    <location>
        <begin position="299"/>
        <end position="319"/>
    </location>
</feature>
<feature type="transmembrane region" description="Helical" evidence="8">
    <location>
        <begin position="383"/>
        <end position="406"/>
    </location>
</feature>
<feature type="transmembrane region" description="Helical" evidence="8">
    <location>
        <begin position="12"/>
        <end position="33"/>
    </location>
</feature>
<sequence>MWRSLPSAARVLLAVRTLNALGAYALSFLAVLAGADLAAAALALFGGGALLSRWAGAFLLDRFSPRGVLTAGLAATGSALILLALARGPVQVLTAVTLVGLAFEVYEPASQELLARASSGEQRHATYAMLGVTLSAAGAAAGLLAAVLLPLGVRWLVAVDALTCLVAAVVAAAFLPRDDVRPRRRPDLQSDDRPHRQHDVRSGLRTHRRADVRRGGLRDRLRRKAARRWRPPAALVRLTVAGTAFAVGTLAVMMYLPMALLERGAPAWLPGLTLSGAAALAPPALWAARGLLAGRSHGVILGTGTLLLGVLALGMASATSVPLTVAAYLGCAVATSVLLGRWQAAVADAAPEEERPRWFAFQGSSWGVAQPVVPPLAALAGTIAGAVGAGAFLTAGVAFLAVPLVLRRLTA</sequence>
<organism evidence="10 11">
    <name type="scientific">Nonomuraea indica</name>
    <dbReference type="NCBI Taxonomy" id="1581193"/>
    <lineage>
        <taxon>Bacteria</taxon>
        <taxon>Bacillati</taxon>
        <taxon>Actinomycetota</taxon>
        <taxon>Actinomycetes</taxon>
        <taxon>Streptosporangiales</taxon>
        <taxon>Streptosporangiaceae</taxon>
        <taxon>Nonomuraea</taxon>
    </lineage>
</organism>
<accession>A0ABW8A8C1</accession>
<keyword evidence="5 8" id="KW-1133">Transmembrane helix</keyword>
<feature type="transmembrane region" description="Helical" evidence="8">
    <location>
        <begin position="268"/>
        <end position="287"/>
    </location>
</feature>
<name>A0ABW8A8C1_9ACTN</name>
<comment type="caution">
    <text evidence="10">The sequence shown here is derived from an EMBL/GenBank/DDBJ whole genome shotgun (WGS) entry which is preliminary data.</text>
</comment>
<feature type="transmembrane region" description="Helical" evidence="8">
    <location>
        <begin position="155"/>
        <end position="175"/>
    </location>
</feature>
<evidence type="ECO:0000256" key="2">
    <source>
        <dbReference type="ARBA" id="ARBA00022448"/>
    </source>
</evidence>
<evidence type="ECO:0000313" key="11">
    <source>
        <dbReference type="Proteomes" id="UP001612928"/>
    </source>
</evidence>
<dbReference type="SUPFAM" id="SSF103473">
    <property type="entry name" value="MFS general substrate transporter"/>
    <property type="match status" value="1"/>
</dbReference>
<keyword evidence="4 8" id="KW-0812">Transmembrane</keyword>
<evidence type="ECO:0000256" key="6">
    <source>
        <dbReference type="ARBA" id="ARBA00023136"/>
    </source>
</evidence>
<evidence type="ECO:0000256" key="5">
    <source>
        <dbReference type="ARBA" id="ARBA00022989"/>
    </source>
</evidence>
<dbReference type="PROSITE" id="PS50850">
    <property type="entry name" value="MFS"/>
    <property type="match status" value="1"/>
</dbReference>
<evidence type="ECO:0000313" key="10">
    <source>
        <dbReference type="EMBL" id="MFI7443030.1"/>
    </source>
</evidence>
<dbReference type="InterPro" id="IPR011701">
    <property type="entry name" value="MFS"/>
</dbReference>
<dbReference type="InterPro" id="IPR036259">
    <property type="entry name" value="MFS_trans_sf"/>
</dbReference>
<evidence type="ECO:0000256" key="4">
    <source>
        <dbReference type="ARBA" id="ARBA00022692"/>
    </source>
</evidence>
<evidence type="ECO:0000259" key="9">
    <source>
        <dbReference type="PROSITE" id="PS50850"/>
    </source>
</evidence>
<feature type="transmembrane region" description="Helical" evidence="8">
    <location>
        <begin position="127"/>
        <end position="149"/>
    </location>
</feature>
<feature type="transmembrane region" description="Helical" evidence="8">
    <location>
        <begin position="90"/>
        <end position="106"/>
    </location>
</feature>
<evidence type="ECO:0000256" key="1">
    <source>
        <dbReference type="ARBA" id="ARBA00004651"/>
    </source>
</evidence>
<evidence type="ECO:0000256" key="7">
    <source>
        <dbReference type="SAM" id="MobiDB-lite"/>
    </source>
</evidence>
<comment type="subcellular location">
    <subcellularLocation>
        <location evidence="1">Cell membrane</location>
        <topology evidence="1">Multi-pass membrane protein</topology>
    </subcellularLocation>
</comment>
<proteinExistence type="predicted"/>
<dbReference type="EMBL" id="JBITMB010000005">
    <property type="protein sequence ID" value="MFI7443030.1"/>
    <property type="molecule type" value="Genomic_DNA"/>
</dbReference>
<feature type="compositionally biased region" description="Basic and acidic residues" evidence="7">
    <location>
        <begin position="182"/>
        <end position="202"/>
    </location>
</feature>
<feature type="domain" description="Major facilitator superfamily (MFS) profile" evidence="9">
    <location>
        <begin position="1"/>
        <end position="179"/>
    </location>
</feature>
<feature type="transmembrane region" description="Helical" evidence="8">
    <location>
        <begin position="67"/>
        <end position="84"/>
    </location>
</feature>
<keyword evidence="3" id="KW-1003">Cell membrane</keyword>
<dbReference type="PANTHER" id="PTHR23517:SF2">
    <property type="entry name" value="MULTIDRUG RESISTANCE PROTEIN MDTH"/>
    <property type="match status" value="1"/>
</dbReference>
<keyword evidence="2" id="KW-0813">Transport</keyword>